<dbReference type="PANTHER" id="PTHR11102:SF160">
    <property type="entry name" value="ERAD-ASSOCIATED E3 UBIQUITIN-PROTEIN LIGASE COMPONENT HRD3"/>
    <property type="match status" value="1"/>
</dbReference>
<sequence length="111" mass="12212">MKSAIAGCAEGQCNLGCCYGNGIGTDKNIEKSFIWYLKSAEGGNATAQHYIGDCYYYGIGINKNNDEAINWYRKASYNGVEEAKNKLNNILSVVKVNNSQDEIIIFGEPNQ</sequence>
<accession>A0A2N0RJY1</accession>
<dbReference type="Proteomes" id="UP000232688">
    <property type="component" value="Unassembled WGS sequence"/>
</dbReference>
<reference evidence="2 3" key="1">
    <citation type="submission" date="2017-10" db="EMBL/GenBank/DDBJ databases">
        <title>Extensive intraspecific genome diversity in a model arbuscular mycorrhizal fungus.</title>
        <authorList>
            <person name="Chen E.C.H."/>
            <person name="Morin E."/>
            <person name="Baudet D."/>
            <person name="Noel J."/>
            <person name="Ndikumana S."/>
            <person name="Charron P."/>
            <person name="St-Onge C."/>
            <person name="Giorgi J."/>
            <person name="Grigoriev I.V."/>
            <person name="Roux C."/>
            <person name="Martin F.M."/>
            <person name="Corradi N."/>
        </authorList>
    </citation>
    <scope>NUCLEOTIDE SEQUENCE [LARGE SCALE GENOMIC DNA]</scope>
    <source>
        <strain evidence="2 3">A1</strain>
    </source>
</reference>
<dbReference type="InterPro" id="IPR006597">
    <property type="entry name" value="Sel1-like"/>
</dbReference>
<dbReference type="PANTHER" id="PTHR11102">
    <property type="entry name" value="SEL-1-LIKE PROTEIN"/>
    <property type="match status" value="1"/>
</dbReference>
<dbReference type="AlphaFoldDB" id="A0A2N0RJY1"/>
<protein>
    <submittedName>
        <fullName evidence="2">HCP-like protein</fullName>
    </submittedName>
</protein>
<dbReference type="EMBL" id="LLXH01000722">
    <property type="protein sequence ID" value="PKC63578.1"/>
    <property type="molecule type" value="Genomic_DNA"/>
</dbReference>
<name>A0A2N0RJY1_9GLOM</name>
<comment type="similarity">
    <text evidence="1">Belongs to the sel-1 family.</text>
</comment>
<evidence type="ECO:0000313" key="3">
    <source>
        <dbReference type="Proteomes" id="UP000232688"/>
    </source>
</evidence>
<dbReference type="InterPro" id="IPR050767">
    <property type="entry name" value="Sel1_AlgK"/>
</dbReference>
<dbReference type="InterPro" id="IPR011990">
    <property type="entry name" value="TPR-like_helical_dom_sf"/>
</dbReference>
<organism evidence="2 3">
    <name type="scientific">Rhizophagus irregularis</name>
    <dbReference type="NCBI Taxonomy" id="588596"/>
    <lineage>
        <taxon>Eukaryota</taxon>
        <taxon>Fungi</taxon>
        <taxon>Fungi incertae sedis</taxon>
        <taxon>Mucoromycota</taxon>
        <taxon>Glomeromycotina</taxon>
        <taxon>Glomeromycetes</taxon>
        <taxon>Glomerales</taxon>
        <taxon>Glomeraceae</taxon>
        <taxon>Rhizophagus</taxon>
    </lineage>
</organism>
<dbReference type="SMART" id="SM00671">
    <property type="entry name" value="SEL1"/>
    <property type="match status" value="2"/>
</dbReference>
<dbReference type="Pfam" id="PF08238">
    <property type="entry name" value="Sel1"/>
    <property type="match status" value="2"/>
</dbReference>
<comment type="caution">
    <text evidence="2">The sequence shown here is derived from an EMBL/GenBank/DDBJ whole genome shotgun (WGS) entry which is preliminary data.</text>
</comment>
<gene>
    <name evidence="2" type="ORF">RhiirA1_463556</name>
</gene>
<dbReference type="Gene3D" id="1.25.40.10">
    <property type="entry name" value="Tetratricopeptide repeat domain"/>
    <property type="match status" value="1"/>
</dbReference>
<proteinExistence type="inferred from homology"/>
<dbReference type="VEuPathDB" id="FungiDB:RhiirA1_463556"/>
<evidence type="ECO:0000313" key="2">
    <source>
        <dbReference type="EMBL" id="PKC63578.1"/>
    </source>
</evidence>
<dbReference type="SUPFAM" id="SSF81901">
    <property type="entry name" value="HCP-like"/>
    <property type="match status" value="1"/>
</dbReference>
<reference evidence="2 3" key="2">
    <citation type="submission" date="2017-10" db="EMBL/GenBank/DDBJ databases">
        <title>Genome analyses suggest a sexual origin of heterokaryosis in a supposedly ancient asexual fungus.</title>
        <authorList>
            <person name="Corradi N."/>
            <person name="Sedzielewska K."/>
            <person name="Noel J."/>
            <person name="Charron P."/>
            <person name="Farinelli L."/>
            <person name="Marton T."/>
            <person name="Kruger M."/>
            <person name="Pelin A."/>
            <person name="Brachmann A."/>
            <person name="Corradi N."/>
        </authorList>
    </citation>
    <scope>NUCLEOTIDE SEQUENCE [LARGE SCALE GENOMIC DNA]</scope>
    <source>
        <strain evidence="2 3">A1</strain>
    </source>
</reference>
<evidence type="ECO:0000256" key="1">
    <source>
        <dbReference type="ARBA" id="ARBA00038101"/>
    </source>
</evidence>